<feature type="domain" description="HTH cro/C1-type" evidence="2">
    <location>
        <begin position="10"/>
        <end position="65"/>
    </location>
</feature>
<dbReference type="RefSeq" id="WP_218322407.1">
    <property type="nucleotide sequence ID" value="NZ_JAEEGC010000120.1"/>
</dbReference>
<dbReference type="GO" id="GO:0003700">
    <property type="term" value="F:DNA-binding transcription factor activity"/>
    <property type="evidence" value="ECO:0007669"/>
    <property type="project" value="TreeGrafter"/>
</dbReference>
<proteinExistence type="predicted"/>
<keyword evidence="1" id="KW-0238">DNA-binding</keyword>
<dbReference type="AlphaFoldDB" id="A0A949TMZ1"/>
<name>A0A949TMZ1_9CLOT</name>
<dbReference type="SMART" id="SM00530">
    <property type="entry name" value="HTH_XRE"/>
    <property type="match status" value="1"/>
</dbReference>
<dbReference type="Proteomes" id="UP000694308">
    <property type="component" value="Unassembled WGS sequence"/>
</dbReference>
<evidence type="ECO:0000259" key="2">
    <source>
        <dbReference type="PROSITE" id="PS50943"/>
    </source>
</evidence>
<dbReference type="Pfam" id="PF07883">
    <property type="entry name" value="Cupin_2"/>
    <property type="match status" value="1"/>
</dbReference>
<dbReference type="InterPro" id="IPR001387">
    <property type="entry name" value="Cro/C1-type_HTH"/>
</dbReference>
<sequence>MDEINIGGKILQYRKMKNLSIRDLAKLTDVTPSLLSQIERGLANPSLNTLKTIAKALEVPLFTFFVTPVNTKELVIRSDKRKKMMLPDSESVVYELLSPDLSGSIEFALMRLVPLSHSSKELMEHEGEEAVFVLEGKIKLYLDDDIIILNMGDSVRIPRGTKHKWENPYDKDASIVFAVTPPSF</sequence>
<dbReference type="PANTHER" id="PTHR46797:SF19">
    <property type="entry name" value="BLL2473 PROTEIN"/>
    <property type="match status" value="1"/>
</dbReference>
<accession>A0A949TMZ1</accession>
<dbReference type="PANTHER" id="PTHR46797">
    <property type="entry name" value="HTH-TYPE TRANSCRIPTIONAL REGULATOR"/>
    <property type="match status" value="1"/>
</dbReference>
<dbReference type="PROSITE" id="PS50943">
    <property type="entry name" value="HTH_CROC1"/>
    <property type="match status" value="1"/>
</dbReference>
<evidence type="ECO:0000313" key="3">
    <source>
        <dbReference type="EMBL" id="MBV7275355.1"/>
    </source>
</evidence>
<dbReference type="EMBL" id="JAEEGC010000120">
    <property type="protein sequence ID" value="MBV7275355.1"/>
    <property type="molecule type" value="Genomic_DNA"/>
</dbReference>
<dbReference type="GO" id="GO:0003677">
    <property type="term" value="F:DNA binding"/>
    <property type="evidence" value="ECO:0007669"/>
    <property type="project" value="UniProtKB-KW"/>
</dbReference>
<protein>
    <submittedName>
        <fullName evidence="3">Helix-turn-helix domain-containing protein</fullName>
    </submittedName>
</protein>
<dbReference type="CDD" id="cd00093">
    <property type="entry name" value="HTH_XRE"/>
    <property type="match status" value="1"/>
</dbReference>
<dbReference type="CDD" id="cd02209">
    <property type="entry name" value="cupin_XRE_C"/>
    <property type="match status" value="1"/>
</dbReference>
<organism evidence="3 4">
    <name type="scientific">Clostridium thailandense</name>
    <dbReference type="NCBI Taxonomy" id="2794346"/>
    <lineage>
        <taxon>Bacteria</taxon>
        <taxon>Bacillati</taxon>
        <taxon>Bacillota</taxon>
        <taxon>Clostridia</taxon>
        <taxon>Eubacteriales</taxon>
        <taxon>Clostridiaceae</taxon>
        <taxon>Clostridium</taxon>
    </lineage>
</organism>
<dbReference type="InterPro" id="IPR013096">
    <property type="entry name" value="Cupin_2"/>
</dbReference>
<keyword evidence="4" id="KW-1185">Reference proteome</keyword>
<evidence type="ECO:0000256" key="1">
    <source>
        <dbReference type="ARBA" id="ARBA00023125"/>
    </source>
</evidence>
<evidence type="ECO:0000313" key="4">
    <source>
        <dbReference type="Proteomes" id="UP000694308"/>
    </source>
</evidence>
<reference evidence="3" key="1">
    <citation type="submission" date="2020-12" db="EMBL/GenBank/DDBJ databases">
        <title>Clostridium thailandense sp. nov., a novel acetogenic bacterium isolated from peat land soil in Thailand.</title>
        <authorList>
            <person name="Chaikitkaew S."/>
            <person name="Birkeland N.K."/>
        </authorList>
    </citation>
    <scope>NUCLEOTIDE SEQUENCE</scope>
    <source>
        <strain evidence="3">PL3</strain>
    </source>
</reference>
<dbReference type="Pfam" id="PF01381">
    <property type="entry name" value="HTH_3"/>
    <property type="match status" value="1"/>
</dbReference>
<dbReference type="InterPro" id="IPR050807">
    <property type="entry name" value="TransReg_Diox_bact_type"/>
</dbReference>
<gene>
    <name evidence="3" type="ORF">I6U48_20860</name>
</gene>
<dbReference type="GO" id="GO:0005829">
    <property type="term" value="C:cytosol"/>
    <property type="evidence" value="ECO:0007669"/>
    <property type="project" value="TreeGrafter"/>
</dbReference>
<comment type="caution">
    <text evidence="3">The sequence shown here is derived from an EMBL/GenBank/DDBJ whole genome shotgun (WGS) entry which is preliminary data.</text>
</comment>